<name>A0ABR2ZU81_9AGAR</name>
<feature type="region of interest" description="Disordered" evidence="1">
    <location>
        <begin position="1"/>
        <end position="34"/>
    </location>
</feature>
<keyword evidence="3" id="KW-1185">Reference proteome</keyword>
<protein>
    <submittedName>
        <fullName evidence="2">Uncharacterized protein</fullName>
    </submittedName>
</protein>
<evidence type="ECO:0000313" key="2">
    <source>
        <dbReference type="EMBL" id="KAL0065256.1"/>
    </source>
</evidence>
<comment type="caution">
    <text evidence="2">The sequence shown here is derived from an EMBL/GenBank/DDBJ whole genome shotgun (WGS) entry which is preliminary data.</text>
</comment>
<feature type="region of interest" description="Disordered" evidence="1">
    <location>
        <begin position="68"/>
        <end position="95"/>
    </location>
</feature>
<accession>A0ABR2ZU81</accession>
<dbReference type="EMBL" id="JBBXMP010000050">
    <property type="protein sequence ID" value="KAL0065256.1"/>
    <property type="molecule type" value="Genomic_DNA"/>
</dbReference>
<evidence type="ECO:0000256" key="1">
    <source>
        <dbReference type="SAM" id="MobiDB-lite"/>
    </source>
</evidence>
<evidence type="ECO:0000313" key="3">
    <source>
        <dbReference type="Proteomes" id="UP001437256"/>
    </source>
</evidence>
<sequence>MNLLRKAETLAEAGPWETAGGIGTGRSRGDMVDEGGVKGGEECNAEFVGDGEGALDLFNGGGGGGGRFVPFKSDDEDALRSTGGDDRLIGESPPD</sequence>
<dbReference type="Proteomes" id="UP001437256">
    <property type="component" value="Unassembled WGS sequence"/>
</dbReference>
<proteinExistence type="predicted"/>
<reference evidence="2 3" key="1">
    <citation type="submission" date="2024-05" db="EMBL/GenBank/DDBJ databases">
        <title>A draft genome resource for the thread blight pathogen Marasmius tenuissimus strain MS-2.</title>
        <authorList>
            <person name="Yulfo-Soto G.E."/>
            <person name="Baruah I.K."/>
            <person name="Amoako-Attah I."/>
            <person name="Bukari Y."/>
            <person name="Meinhardt L.W."/>
            <person name="Bailey B.A."/>
            <person name="Cohen S.P."/>
        </authorList>
    </citation>
    <scope>NUCLEOTIDE SEQUENCE [LARGE SCALE GENOMIC DNA]</scope>
    <source>
        <strain evidence="2 3">MS-2</strain>
    </source>
</reference>
<organism evidence="2 3">
    <name type="scientific">Marasmius tenuissimus</name>
    <dbReference type="NCBI Taxonomy" id="585030"/>
    <lineage>
        <taxon>Eukaryota</taxon>
        <taxon>Fungi</taxon>
        <taxon>Dikarya</taxon>
        <taxon>Basidiomycota</taxon>
        <taxon>Agaricomycotina</taxon>
        <taxon>Agaricomycetes</taxon>
        <taxon>Agaricomycetidae</taxon>
        <taxon>Agaricales</taxon>
        <taxon>Marasmiineae</taxon>
        <taxon>Marasmiaceae</taxon>
        <taxon>Marasmius</taxon>
    </lineage>
</organism>
<gene>
    <name evidence="2" type="ORF">AAF712_007767</name>
</gene>